<protein>
    <submittedName>
        <fullName evidence="2">Complex I NDUFA9 subunit family protein</fullName>
    </submittedName>
</protein>
<feature type="domain" description="NAD-dependent epimerase/dehydratase" evidence="1">
    <location>
        <begin position="5"/>
        <end position="214"/>
    </location>
</feature>
<dbReference type="Gene3D" id="3.40.50.720">
    <property type="entry name" value="NAD(P)-binding Rossmann-like Domain"/>
    <property type="match status" value="1"/>
</dbReference>
<gene>
    <name evidence="2" type="ORF">ABOZ73_09150</name>
</gene>
<dbReference type="InterPro" id="IPR001509">
    <property type="entry name" value="Epimerase_deHydtase"/>
</dbReference>
<evidence type="ECO:0000313" key="2">
    <source>
        <dbReference type="EMBL" id="XDO98565.1"/>
    </source>
</evidence>
<dbReference type="FunFam" id="3.40.50.720:FF:000702">
    <property type="entry name" value="NADH dehydrogenase (Ubiquinone)"/>
    <property type="match status" value="1"/>
</dbReference>
<dbReference type="EMBL" id="CP158375">
    <property type="protein sequence ID" value="XDO98565.1"/>
    <property type="molecule type" value="Genomic_DNA"/>
</dbReference>
<dbReference type="AlphaFoldDB" id="A0AB39KY31"/>
<dbReference type="CDD" id="cd05271">
    <property type="entry name" value="NDUFA9_like_SDR_a"/>
    <property type="match status" value="1"/>
</dbReference>
<dbReference type="InterPro" id="IPR036291">
    <property type="entry name" value="NAD(P)-bd_dom_sf"/>
</dbReference>
<dbReference type="Pfam" id="PF01370">
    <property type="entry name" value="Epimerase"/>
    <property type="match status" value="1"/>
</dbReference>
<organism evidence="2">
    <name type="scientific">Caulobacter sp. 73W</name>
    <dbReference type="NCBI Taxonomy" id="3161137"/>
    <lineage>
        <taxon>Bacteria</taxon>
        <taxon>Pseudomonadati</taxon>
        <taxon>Pseudomonadota</taxon>
        <taxon>Alphaproteobacteria</taxon>
        <taxon>Caulobacterales</taxon>
        <taxon>Caulobacteraceae</taxon>
        <taxon>Caulobacter</taxon>
    </lineage>
</organism>
<dbReference type="InterPro" id="IPR051207">
    <property type="entry name" value="ComplexI_NDUFA9_subunit"/>
</dbReference>
<reference evidence="2" key="1">
    <citation type="submission" date="2024-06" db="EMBL/GenBank/DDBJ databases">
        <title>Caulobacter inopinatus, sp. nov.</title>
        <authorList>
            <person name="Donachie S.P."/>
        </authorList>
    </citation>
    <scope>NUCLEOTIDE SEQUENCE</scope>
    <source>
        <strain evidence="2">73W</strain>
    </source>
</reference>
<accession>A0AB39KY31</accession>
<name>A0AB39KY31_9CAUL</name>
<dbReference type="PANTHER" id="PTHR12126">
    <property type="entry name" value="NADH-UBIQUINONE OXIDOREDUCTASE 39 KDA SUBUNIT-RELATED"/>
    <property type="match status" value="1"/>
</dbReference>
<dbReference type="RefSeq" id="WP_369062440.1">
    <property type="nucleotide sequence ID" value="NZ_CP158375.1"/>
</dbReference>
<evidence type="ECO:0000259" key="1">
    <source>
        <dbReference type="Pfam" id="PF01370"/>
    </source>
</evidence>
<dbReference type="GO" id="GO:0044877">
    <property type="term" value="F:protein-containing complex binding"/>
    <property type="evidence" value="ECO:0007669"/>
    <property type="project" value="TreeGrafter"/>
</dbReference>
<dbReference type="SUPFAM" id="SSF51735">
    <property type="entry name" value="NAD(P)-binding Rossmann-fold domains"/>
    <property type="match status" value="1"/>
</dbReference>
<sequence length="320" mass="33750">MQGLVTVFGGSGFIGTQVVRALAKQGWRVRVAVRRPHLAFRMRMLGDVGQIQVVQANIRNGASVARALEGAEACVNLVAVMQERGRQGFLSLHATAAGKVAEAAKAAGVQRFVHMSALGADAQSQSKYARTKALGEEAVRKAFPGAVVLRPSIVFGQEDSFFNMFARMASLAPALPLFGGGETKFQPVFVADVAQAVALAATKPEHAGKTFELGGPAVFSFKEILELILRETGRSRPLLPVPWFAAKLMGSAGDLVSGIIPAPITSDQVILLQTDNVVSGAQPGLAELGVSPTTVEAIVPTYLYLYRKGGQYAPLPEGAL</sequence>
<dbReference type="PANTHER" id="PTHR12126:SF11">
    <property type="entry name" value="NADH DEHYDROGENASE [UBIQUINONE] 1 ALPHA SUBCOMPLEX SUBUNIT 9, MITOCHONDRIAL"/>
    <property type="match status" value="1"/>
</dbReference>
<proteinExistence type="predicted"/>